<dbReference type="EMBL" id="SLZU01000013">
    <property type="protein sequence ID" value="TCS60754.1"/>
    <property type="molecule type" value="Genomic_DNA"/>
</dbReference>
<comment type="caution">
    <text evidence="2">The sequence shown here is derived from an EMBL/GenBank/DDBJ whole genome shotgun (WGS) entry which is preliminary data.</text>
</comment>
<organism evidence="2 3">
    <name type="scientific">Primorskyibacter sedentarius</name>
    <dbReference type="NCBI Taxonomy" id="745311"/>
    <lineage>
        <taxon>Bacteria</taxon>
        <taxon>Pseudomonadati</taxon>
        <taxon>Pseudomonadota</taxon>
        <taxon>Alphaproteobacteria</taxon>
        <taxon>Rhodobacterales</taxon>
        <taxon>Roseobacteraceae</taxon>
        <taxon>Primorskyibacter</taxon>
    </lineage>
</organism>
<dbReference type="AlphaFoldDB" id="A0A4R3J635"/>
<feature type="compositionally biased region" description="Basic and acidic residues" evidence="1">
    <location>
        <begin position="12"/>
        <end position="21"/>
    </location>
</feature>
<evidence type="ECO:0000313" key="3">
    <source>
        <dbReference type="Proteomes" id="UP000295696"/>
    </source>
</evidence>
<dbReference type="Proteomes" id="UP000295696">
    <property type="component" value="Unassembled WGS sequence"/>
</dbReference>
<accession>A0A4R3J635</accession>
<feature type="region of interest" description="Disordered" evidence="1">
    <location>
        <begin position="62"/>
        <end position="85"/>
    </location>
</feature>
<protein>
    <submittedName>
        <fullName evidence="2">Uncharacterized protein</fullName>
    </submittedName>
</protein>
<sequence>MVTTGAFNDPAKQFDPKREESSGAGVTAGQRWRVLKVKRSEFRNAVAAGKLQEITQDAVQPDEIGLRSATATAGDGHPADEDEDAADMTRLIAKADAEMGNPAGSRRRHALAHLRAAAAATRAGLESPNKCNEPDAETRYRQDLATSADPDTSHEHPVYATLMLVPEQRTDITHQAMTSRKPSQVNADAFRHDPRVQSDPGADQIDFPEFVRVRGATALPDLMEAAVVYLSYVEDCKQFTLQQLMRKIRAVETSKSTRKARLQVLANLMKDGKVARLSKGVFAAPNCT</sequence>
<keyword evidence="3" id="KW-1185">Reference proteome</keyword>
<name>A0A4R3J635_9RHOB</name>
<gene>
    <name evidence="2" type="ORF">EDD52_11347</name>
</gene>
<evidence type="ECO:0000256" key="1">
    <source>
        <dbReference type="SAM" id="MobiDB-lite"/>
    </source>
</evidence>
<reference evidence="2 3" key="1">
    <citation type="submission" date="2019-03" db="EMBL/GenBank/DDBJ databases">
        <title>Genomic Encyclopedia of Type Strains, Phase IV (KMG-IV): sequencing the most valuable type-strain genomes for metagenomic binning, comparative biology and taxonomic classification.</title>
        <authorList>
            <person name="Goeker M."/>
        </authorList>
    </citation>
    <scope>NUCLEOTIDE SEQUENCE [LARGE SCALE GENOMIC DNA]</scope>
    <source>
        <strain evidence="2 3">DSM 104836</strain>
    </source>
</reference>
<evidence type="ECO:0000313" key="2">
    <source>
        <dbReference type="EMBL" id="TCS60754.1"/>
    </source>
</evidence>
<proteinExistence type="predicted"/>
<feature type="region of interest" description="Disordered" evidence="1">
    <location>
        <begin position="1"/>
        <end position="29"/>
    </location>
</feature>